<keyword evidence="1" id="KW-0472">Membrane</keyword>
<gene>
    <name evidence="2" type="ORF">SAMN05421543_102166</name>
</gene>
<protein>
    <submittedName>
        <fullName evidence="2">Uncharacterized protein</fullName>
    </submittedName>
</protein>
<keyword evidence="3" id="KW-1185">Reference proteome</keyword>
<keyword evidence="1" id="KW-0812">Transmembrane</keyword>
<sequence>MAGKFIGNAIVLVIGFLMVVLVKQPAWLKFVGLVIMLLPLLTSALQSLQEGQSDHR</sequence>
<name>A0A1I7GF69_9BACL</name>
<keyword evidence="1" id="KW-1133">Transmembrane helix</keyword>
<proteinExistence type="predicted"/>
<dbReference type="AlphaFoldDB" id="A0A1I7GF69"/>
<evidence type="ECO:0000256" key="1">
    <source>
        <dbReference type="SAM" id="Phobius"/>
    </source>
</evidence>
<organism evidence="2 3">
    <name type="scientific">Alicyclobacillus macrosporangiidus</name>
    <dbReference type="NCBI Taxonomy" id="392015"/>
    <lineage>
        <taxon>Bacteria</taxon>
        <taxon>Bacillati</taxon>
        <taxon>Bacillota</taxon>
        <taxon>Bacilli</taxon>
        <taxon>Bacillales</taxon>
        <taxon>Alicyclobacillaceae</taxon>
        <taxon>Alicyclobacillus</taxon>
    </lineage>
</organism>
<dbReference type="EMBL" id="FPBV01000002">
    <property type="protein sequence ID" value="SFU46916.1"/>
    <property type="molecule type" value="Genomic_DNA"/>
</dbReference>
<dbReference type="Proteomes" id="UP000183508">
    <property type="component" value="Unassembled WGS sequence"/>
</dbReference>
<reference evidence="3" key="1">
    <citation type="submission" date="2016-10" db="EMBL/GenBank/DDBJ databases">
        <authorList>
            <person name="Varghese N."/>
        </authorList>
    </citation>
    <scope>NUCLEOTIDE SEQUENCE [LARGE SCALE GENOMIC DNA]</scope>
    <source>
        <strain evidence="3">DSM 17980</strain>
    </source>
</reference>
<feature type="transmembrane region" description="Helical" evidence="1">
    <location>
        <begin position="28"/>
        <end position="48"/>
    </location>
</feature>
<accession>A0A1I7GF69</accession>
<dbReference type="RefSeq" id="WP_175511425.1">
    <property type="nucleotide sequence ID" value="NZ_FPBV01000002.1"/>
</dbReference>
<evidence type="ECO:0000313" key="2">
    <source>
        <dbReference type="EMBL" id="SFU46916.1"/>
    </source>
</evidence>
<feature type="transmembrane region" description="Helical" evidence="1">
    <location>
        <begin position="5"/>
        <end position="22"/>
    </location>
</feature>
<evidence type="ECO:0000313" key="3">
    <source>
        <dbReference type="Proteomes" id="UP000183508"/>
    </source>
</evidence>